<sequence>MKQMTLKAPFTVSGKGLHSGLEITATFLPAPENHGYKFKRIDLEGEPIVEALAENVVDTQRGTVLAKKDVKVSTVEHALAALYASMIDNCLIEVNGPELPILDGSAISYINAIEEVGVEEQKADKDFYIIKEKVRFRDDATGSQITIYPDDHFSVEVMVEYNSKVLPNQFAVLDDMAEFKQEVASARTFVFVREIEGLLQHGLIKGGDIDNAIVIYDEPVSQESIDRLCDLMNVAHMKVGELGYINPQPLTWDNEPARHKLMDVIGDLSLIGRPIKGRVVAIRPGHTINNKFTRMIRKEVRHTEIQAPCYNPNIEPILDINAICGMLPHRYPFLLIDKVIEIDKKHCVAVKNVTVNEPFFPGHFPQEPVMPGVLQIEAMAQAAGVLVLNFLEEPEKYSTYFLKIDNVKFRQKVVPGNTLLLNVSLMTEIRRGCAVVKGYAFVGEKIVCEAEFMAQIIKNK</sequence>
<protein>
    <submittedName>
        <fullName evidence="1">Bifunctional UDP-3-O-[3-hydroxymyristoyl] N-acetylglucosamine deacetylase/3-hydroxyacyl-ACP dehydratase</fullName>
    </submittedName>
</protein>
<dbReference type="EMBL" id="SRYB01000002">
    <property type="protein sequence ID" value="TGY80635.1"/>
    <property type="molecule type" value="Genomic_DNA"/>
</dbReference>
<organism evidence="1 2">
    <name type="scientific">Lepagella muris</name>
    <dbReference type="NCBI Taxonomy" id="3032870"/>
    <lineage>
        <taxon>Bacteria</taxon>
        <taxon>Pseudomonadati</taxon>
        <taxon>Bacteroidota</taxon>
        <taxon>Bacteroidia</taxon>
        <taxon>Bacteroidales</taxon>
        <taxon>Muribaculaceae</taxon>
        <taxon>Lepagella</taxon>
    </lineage>
</organism>
<comment type="caution">
    <text evidence="1">The sequence shown here is derived from an EMBL/GenBank/DDBJ whole genome shotgun (WGS) entry which is preliminary data.</text>
</comment>
<keyword evidence="2" id="KW-1185">Reference proteome</keyword>
<proteinExistence type="predicted"/>
<accession>A0AC61RHX5</accession>
<reference evidence="1" key="1">
    <citation type="submission" date="2019-04" db="EMBL/GenBank/DDBJ databases">
        <title>Microbes associate with the intestines of laboratory mice.</title>
        <authorList>
            <person name="Navarre W."/>
            <person name="Wong E."/>
            <person name="Huang K."/>
            <person name="Tropini C."/>
            <person name="Ng K."/>
            <person name="Yu B."/>
        </authorList>
    </citation>
    <scope>NUCLEOTIDE SEQUENCE</scope>
    <source>
        <strain evidence="1">NM04_E33</strain>
    </source>
</reference>
<dbReference type="Proteomes" id="UP000306319">
    <property type="component" value="Unassembled WGS sequence"/>
</dbReference>
<evidence type="ECO:0000313" key="2">
    <source>
        <dbReference type="Proteomes" id="UP000306319"/>
    </source>
</evidence>
<name>A0AC61RHX5_9BACT</name>
<evidence type="ECO:0000313" key="1">
    <source>
        <dbReference type="EMBL" id="TGY80635.1"/>
    </source>
</evidence>
<gene>
    <name evidence="1" type="ORF">E5331_02640</name>
</gene>